<dbReference type="GO" id="GO:0008270">
    <property type="term" value="F:zinc ion binding"/>
    <property type="evidence" value="ECO:0007669"/>
    <property type="project" value="UniProtKB-UniRule"/>
</dbReference>
<dbReference type="PROSITE" id="PS00704">
    <property type="entry name" value="PROK_CO2_ANHYDRASE_1"/>
    <property type="match status" value="1"/>
</dbReference>
<evidence type="ECO:0000256" key="13">
    <source>
        <dbReference type="PIRSR" id="PIRSR601765-1"/>
    </source>
</evidence>
<dbReference type="EC" id="4.2.1.1" evidence="2 14"/>
<dbReference type="PANTHER" id="PTHR11002:SF76">
    <property type="entry name" value="CARBONIC ANHYDRASE"/>
    <property type="match status" value="1"/>
</dbReference>
<evidence type="ECO:0000313" key="17">
    <source>
        <dbReference type="Proteomes" id="UP000625316"/>
    </source>
</evidence>
<dbReference type="RefSeq" id="WP_264327688.1">
    <property type="nucleotide sequence ID" value="NZ_JADEXQ010000130.1"/>
</dbReference>
<evidence type="ECO:0000256" key="1">
    <source>
        <dbReference type="ARBA" id="ARBA00006217"/>
    </source>
</evidence>
<dbReference type="SUPFAM" id="SSF53056">
    <property type="entry name" value="beta-carbonic anhydrase, cab"/>
    <property type="match status" value="1"/>
</dbReference>
<evidence type="ECO:0000256" key="14">
    <source>
        <dbReference type="RuleBase" id="RU003956"/>
    </source>
</evidence>
<comment type="catalytic activity">
    <reaction evidence="12 14">
        <text>hydrogencarbonate + H(+) = CO2 + H2O</text>
        <dbReference type="Rhea" id="RHEA:10748"/>
        <dbReference type="ChEBI" id="CHEBI:15377"/>
        <dbReference type="ChEBI" id="CHEBI:15378"/>
        <dbReference type="ChEBI" id="CHEBI:16526"/>
        <dbReference type="ChEBI" id="CHEBI:17544"/>
        <dbReference type="EC" id="4.2.1.1"/>
    </reaction>
</comment>
<dbReference type="Pfam" id="PF00484">
    <property type="entry name" value="Pro_CA"/>
    <property type="match status" value="1"/>
</dbReference>
<gene>
    <name evidence="16" type="ORF">IQ266_24340</name>
</gene>
<comment type="caution">
    <text evidence="16">The sequence shown here is derived from an EMBL/GenBank/DDBJ whole genome shotgun (WGS) entry which is preliminary data.</text>
</comment>
<dbReference type="InterPro" id="IPR036874">
    <property type="entry name" value="Carbonic_anhydrase_sf"/>
</dbReference>
<dbReference type="GO" id="GO:0031470">
    <property type="term" value="C:carboxysome"/>
    <property type="evidence" value="ECO:0007669"/>
    <property type="project" value="UniProtKB-SubCell"/>
</dbReference>
<evidence type="ECO:0000256" key="7">
    <source>
        <dbReference type="ARBA" id="ARBA00023300"/>
    </source>
</evidence>
<dbReference type="EMBL" id="JADEXQ010000130">
    <property type="protein sequence ID" value="MBE9032870.1"/>
    <property type="molecule type" value="Genomic_DNA"/>
</dbReference>
<dbReference type="FunFam" id="3.40.1050.10:FF:000003">
    <property type="entry name" value="Carbonic anhydrase"/>
    <property type="match status" value="1"/>
</dbReference>
<dbReference type="GO" id="GO:0015976">
    <property type="term" value="P:carbon utilization"/>
    <property type="evidence" value="ECO:0007669"/>
    <property type="project" value="InterPro"/>
</dbReference>
<proteinExistence type="inferred from homology"/>
<keyword evidence="6 14" id="KW-0456">Lyase</keyword>
<feature type="binding site" evidence="13">
    <location>
        <position position="98"/>
    </location>
    <ligand>
        <name>Zn(2+)</name>
        <dbReference type="ChEBI" id="CHEBI:29105"/>
    </ligand>
</feature>
<evidence type="ECO:0000256" key="6">
    <source>
        <dbReference type="ARBA" id="ARBA00023239"/>
    </source>
</evidence>
<evidence type="ECO:0000256" key="4">
    <source>
        <dbReference type="ARBA" id="ARBA00022723"/>
    </source>
</evidence>
<evidence type="ECO:0000256" key="11">
    <source>
        <dbReference type="ARBA" id="ARBA00031969"/>
    </source>
</evidence>
<evidence type="ECO:0000256" key="15">
    <source>
        <dbReference type="SAM" id="MobiDB-lite"/>
    </source>
</evidence>
<dbReference type="InterPro" id="IPR015892">
    <property type="entry name" value="Carbonic_anhydrase_CS"/>
</dbReference>
<feature type="compositionally biased region" description="Polar residues" evidence="15">
    <location>
        <begin position="239"/>
        <end position="270"/>
    </location>
</feature>
<keyword evidence="10" id="KW-1283">Bacterial microcompartment</keyword>
<evidence type="ECO:0000256" key="10">
    <source>
        <dbReference type="ARBA" id="ARBA00024446"/>
    </source>
</evidence>
<dbReference type="InterPro" id="IPR001765">
    <property type="entry name" value="Carbonic_anhydrase"/>
</dbReference>
<comment type="subcellular location">
    <subcellularLocation>
        <location evidence="8">Carboxysome</location>
    </subcellularLocation>
</comment>
<keyword evidence="17" id="KW-1185">Reference proteome</keyword>
<dbReference type="SMART" id="SM00947">
    <property type="entry name" value="Pro_CA"/>
    <property type="match status" value="1"/>
</dbReference>
<evidence type="ECO:0000313" key="16">
    <source>
        <dbReference type="EMBL" id="MBE9032870.1"/>
    </source>
</evidence>
<protein>
    <recommendedName>
        <fullName evidence="3 14">Carbonic anhydrase</fullName>
        <ecNumber evidence="2 14">4.2.1.1</ecNumber>
    </recommendedName>
    <alternativeName>
        <fullName evidence="11 14">Carbonate dehydratase</fullName>
    </alternativeName>
</protein>
<keyword evidence="9" id="KW-1282">Carboxysome</keyword>
<keyword evidence="7" id="KW-0120">Carbon dioxide fixation</keyword>
<organism evidence="16 17">
    <name type="scientific">Romeriopsis navalis LEGE 11480</name>
    <dbReference type="NCBI Taxonomy" id="2777977"/>
    <lineage>
        <taxon>Bacteria</taxon>
        <taxon>Bacillati</taxon>
        <taxon>Cyanobacteriota</taxon>
        <taxon>Cyanophyceae</taxon>
        <taxon>Leptolyngbyales</taxon>
        <taxon>Leptolyngbyaceae</taxon>
        <taxon>Romeriopsis</taxon>
        <taxon>Romeriopsis navalis</taxon>
    </lineage>
</organism>
<dbReference type="Gene3D" id="3.40.1050.10">
    <property type="entry name" value="Carbonic anhydrase"/>
    <property type="match status" value="1"/>
</dbReference>
<dbReference type="InterPro" id="IPR045066">
    <property type="entry name" value="Beta_CA_cladeB"/>
</dbReference>
<comment type="similarity">
    <text evidence="1 14">Belongs to the beta-class carbonic anhydrase family.</text>
</comment>
<accession>A0A928Z753</accession>
<sequence length="270" mass="30620">MRKLITGIREFQSSYYQEKRELFEQLGHGQSPRVLFITCSDSRIDPNLILQAEPGELFVIRNAGNIIPPYGSANGGEGASMEYALQALDIDQIIICGHNHCGAMKGLLKLNKLQEDLPLVYDWLKHTEATRRILKDCYQGYEGDELIEIAVAENILTQIDNLETYPIVRSRMQQGRLHIYGWLYEIESGEVQAYNPATEQFELPQSQLYPEDMGDQQEIKPGRFVKSSAPLVKAVEAPQPTNAYQPTPLGTNWLSAEQSNRIYRGSNRSR</sequence>
<feature type="region of interest" description="Disordered" evidence="15">
    <location>
        <begin position="236"/>
        <end position="270"/>
    </location>
</feature>
<dbReference type="GO" id="GO:0015977">
    <property type="term" value="P:carbon fixation"/>
    <property type="evidence" value="ECO:0007669"/>
    <property type="project" value="UniProtKB-KW"/>
</dbReference>
<evidence type="ECO:0000256" key="5">
    <source>
        <dbReference type="ARBA" id="ARBA00022833"/>
    </source>
</evidence>
<evidence type="ECO:0000256" key="2">
    <source>
        <dbReference type="ARBA" id="ARBA00012925"/>
    </source>
</evidence>
<comment type="function">
    <text evidence="14">Reversible hydration of carbon dioxide.</text>
</comment>
<comment type="cofactor">
    <cofactor evidence="13">
        <name>Zn(2+)</name>
        <dbReference type="ChEBI" id="CHEBI:29105"/>
    </cofactor>
    <text evidence="13">Binds 1 zinc ion per subunit.</text>
</comment>
<name>A0A928Z753_9CYAN</name>
<reference evidence="16" key="1">
    <citation type="submission" date="2020-10" db="EMBL/GenBank/DDBJ databases">
        <authorList>
            <person name="Castelo-Branco R."/>
            <person name="Eusebio N."/>
            <person name="Adriana R."/>
            <person name="Vieira A."/>
            <person name="Brugerolle De Fraissinette N."/>
            <person name="Rezende De Castro R."/>
            <person name="Schneider M.P."/>
            <person name="Vasconcelos V."/>
            <person name="Leao P.N."/>
        </authorList>
    </citation>
    <scope>NUCLEOTIDE SEQUENCE</scope>
    <source>
        <strain evidence="16">LEGE 11480</strain>
    </source>
</reference>
<evidence type="ECO:0000256" key="3">
    <source>
        <dbReference type="ARBA" id="ARBA00014628"/>
    </source>
</evidence>
<dbReference type="PANTHER" id="PTHR11002">
    <property type="entry name" value="CARBONIC ANHYDRASE"/>
    <property type="match status" value="1"/>
</dbReference>
<dbReference type="GO" id="GO:0004089">
    <property type="term" value="F:carbonate dehydratase activity"/>
    <property type="evidence" value="ECO:0007669"/>
    <property type="project" value="UniProtKB-UniRule"/>
</dbReference>
<dbReference type="AlphaFoldDB" id="A0A928Z753"/>
<evidence type="ECO:0000256" key="12">
    <source>
        <dbReference type="ARBA" id="ARBA00048348"/>
    </source>
</evidence>
<feature type="binding site" evidence="13">
    <location>
        <position position="101"/>
    </location>
    <ligand>
        <name>Zn(2+)</name>
        <dbReference type="ChEBI" id="CHEBI:29105"/>
    </ligand>
</feature>
<dbReference type="PROSITE" id="PS00705">
    <property type="entry name" value="PROK_CO2_ANHYDRASE_2"/>
    <property type="match status" value="1"/>
</dbReference>
<feature type="binding site" evidence="13">
    <location>
        <position position="39"/>
    </location>
    <ligand>
        <name>Zn(2+)</name>
        <dbReference type="ChEBI" id="CHEBI:29105"/>
    </ligand>
</feature>
<feature type="binding site" evidence="13">
    <location>
        <position position="41"/>
    </location>
    <ligand>
        <name>Zn(2+)</name>
        <dbReference type="ChEBI" id="CHEBI:29105"/>
    </ligand>
</feature>
<evidence type="ECO:0000256" key="9">
    <source>
        <dbReference type="ARBA" id="ARBA00023669"/>
    </source>
</evidence>
<dbReference type="Proteomes" id="UP000625316">
    <property type="component" value="Unassembled WGS sequence"/>
</dbReference>
<keyword evidence="4 13" id="KW-0479">Metal-binding</keyword>
<dbReference type="CDD" id="cd00884">
    <property type="entry name" value="beta_CA_cladeB"/>
    <property type="match status" value="1"/>
</dbReference>
<keyword evidence="5 13" id="KW-0862">Zinc</keyword>
<evidence type="ECO:0000256" key="8">
    <source>
        <dbReference type="ARBA" id="ARBA00023587"/>
    </source>
</evidence>